<evidence type="ECO:0000256" key="1">
    <source>
        <dbReference type="SAM" id="MobiDB-lite"/>
    </source>
</evidence>
<dbReference type="Proteomes" id="UP000095280">
    <property type="component" value="Unplaced"/>
</dbReference>
<keyword evidence="2" id="KW-0812">Transmembrane</keyword>
<keyword evidence="3" id="KW-1185">Reference proteome</keyword>
<dbReference type="WBParaSite" id="maker-uti_cns_0014181-snap-gene-0.7-mRNA-1">
    <property type="protein sequence ID" value="maker-uti_cns_0014181-snap-gene-0.7-mRNA-1"/>
    <property type="gene ID" value="maker-uti_cns_0014181-snap-gene-0.7"/>
</dbReference>
<name>A0A1I8IMR9_9PLAT</name>
<protein>
    <submittedName>
        <fullName evidence="4">Cadherin_C domain-containing protein</fullName>
    </submittedName>
</protein>
<dbReference type="AlphaFoldDB" id="A0A1I8IMR9"/>
<organism evidence="3 4">
    <name type="scientific">Macrostomum lignano</name>
    <dbReference type="NCBI Taxonomy" id="282301"/>
    <lineage>
        <taxon>Eukaryota</taxon>
        <taxon>Metazoa</taxon>
        <taxon>Spiralia</taxon>
        <taxon>Lophotrochozoa</taxon>
        <taxon>Platyhelminthes</taxon>
        <taxon>Rhabditophora</taxon>
        <taxon>Macrostomorpha</taxon>
        <taxon>Macrostomida</taxon>
        <taxon>Macrostomidae</taxon>
        <taxon>Macrostomum</taxon>
    </lineage>
</organism>
<feature type="transmembrane region" description="Helical" evidence="2">
    <location>
        <begin position="31"/>
        <end position="52"/>
    </location>
</feature>
<reference evidence="4" key="1">
    <citation type="submission" date="2016-11" db="UniProtKB">
        <authorList>
            <consortium name="WormBaseParasite"/>
        </authorList>
    </citation>
    <scope>IDENTIFICATION</scope>
</reference>
<evidence type="ECO:0000256" key="2">
    <source>
        <dbReference type="SAM" id="Phobius"/>
    </source>
</evidence>
<feature type="region of interest" description="Disordered" evidence="1">
    <location>
        <begin position="232"/>
        <end position="308"/>
    </location>
</feature>
<proteinExistence type="predicted"/>
<evidence type="ECO:0000313" key="4">
    <source>
        <dbReference type="WBParaSite" id="maker-uti_cns_0014181-snap-gene-0.7-mRNA-1"/>
    </source>
</evidence>
<feature type="region of interest" description="Disordered" evidence="1">
    <location>
        <begin position="166"/>
        <end position="208"/>
    </location>
</feature>
<keyword evidence="2" id="KW-0472">Membrane</keyword>
<accession>A0A1I8IMR9</accession>
<evidence type="ECO:0000313" key="3">
    <source>
        <dbReference type="Proteomes" id="UP000095280"/>
    </source>
</evidence>
<sequence length="324" mass="33601">VIYVDVNDAAPPPSNLLDEAELAAAHTRRNVIIIVILAAVSAVLAIILIIAITCVNRPCCGMYGPPQYASGLGGRGSKRPPETEADQQYMEQALHLTVADGDIMGGAWGAGGPTDLHRQTGSQSPIVTTSFASPIHEGYCRGDIGSGRTLPNPRHLQHQQQLQHAVVKSPTAAAGAGAGKTGKSDQPSTNAACQMHRGPPVSHRAAEAPSPAHFAPLPVLHSTSMAVSASTPARCGHHSVSGPTALPAISLPSSFDEDTSRRQQQQQQQQQPPPVPAPLQTVEEVAGSQETVSAASAGGGGSGNGQADQVCRQIDSLFFRDMPV</sequence>
<keyword evidence="2" id="KW-1133">Transmembrane helix</keyword>